<evidence type="ECO:0000313" key="2">
    <source>
        <dbReference type="EMBL" id="GAA4501442.1"/>
    </source>
</evidence>
<dbReference type="EMBL" id="BAABFC010000017">
    <property type="protein sequence ID" value="GAA4501442.1"/>
    <property type="molecule type" value="Genomic_DNA"/>
</dbReference>
<reference evidence="3" key="1">
    <citation type="journal article" date="2019" name="Int. J. Syst. Evol. Microbiol.">
        <title>The Global Catalogue of Microorganisms (GCM) 10K type strain sequencing project: providing services to taxonomists for standard genome sequencing and annotation.</title>
        <authorList>
            <consortium name="The Broad Institute Genomics Platform"/>
            <consortium name="The Broad Institute Genome Sequencing Center for Infectious Disease"/>
            <person name="Wu L."/>
            <person name="Ma J."/>
        </authorList>
    </citation>
    <scope>NUCLEOTIDE SEQUENCE [LARGE SCALE GENOMIC DNA]</scope>
    <source>
        <strain evidence="3">JCM 32226</strain>
    </source>
</reference>
<evidence type="ECO:0000313" key="3">
    <source>
        <dbReference type="Proteomes" id="UP001501321"/>
    </source>
</evidence>
<comment type="caution">
    <text evidence="2">The sequence shown here is derived from an EMBL/GenBank/DDBJ whole genome shotgun (WGS) entry which is preliminary data.</text>
</comment>
<gene>
    <name evidence="2" type="ORF">GCM10023095_24580</name>
</gene>
<dbReference type="Proteomes" id="UP001501321">
    <property type="component" value="Unassembled WGS sequence"/>
</dbReference>
<protein>
    <submittedName>
        <fullName evidence="2">Uncharacterized protein</fullName>
    </submittedName>
</protein>
<keyword evidence="1" id="KW-0472">Membrane</keyword>
<proteinExistence type="predicted"/>
<evidence type="ECO:0000256" key="1">
    <source>
        <dbReference type="SAM" id="Phobius"/>
    </source>
</evidence>
<feature type="transmembrane region" description="Helical" evidence="1">
    <location>
        <begin position="84"/>
        <end position="104"/>
    </location>
</feature>
<keyword evidence="1" id="KW-1133">Transmembrane helix</keyword>
<dbReference type="RefSeq" id="WP_345013524.1">
    <property type="nucleotide sequence ID" value="NZ_BAABFC010000017.1"/>
</dbReference>
<organism evidence="2 3">
    <name type="scientific">Pseudaeromonas paramecii</name>
    <dbReference type="NCBI Taxonomy" id="2138166"/>
    <lineage>
        <taxon>Bacteria</taxon>
        <taxon>Pseudomonadati</taxon>
        <taxon>Pseudomonadota</taxon>
        <taxon>Gammaproteobacteria</taxon>
        <taxon>Aeromonadales</taxon>
        <taxon>Aeromonadaceae</taxon>
        <taxon>Pseudaeromonas</taxon>
    </lineage>
</organism>
<accession>A0ABP8QDR4</accession>
<keyword evidence="3" id="KW-1185">Reference proteome</keyword>
<name>A0ABP8QDR4_9GAMM</name>
<keyword evidence="1" id="KW-0812">Transmembrane</keyword>
<sequence>MDLLLLLALLLFFISALLSVVMVSRLKIALKNHSQSELQKFGLDTTSQLSFKSGIRNKRKAEGFIFGGYKNHPDPTIAKLGKQVFIVTLVFYTSILLFAILAFVGRST</sequence>